<evidence type="ECO:0000256" key="11">
    <source>
        <dbReference type="ARBA" id="ARBA00023157"/>
    </source>
</evidence>
<keyword evidence="9 15" id="KW-1133">Transmembrane helix</keyword>
<keyword evidence="12" id="KW-0449">Lipoprotein</keyword>
<keyword evidence="10 15" id="KW-0472">Membrane</keyword>
<feature type="signal peptide" evidence="16">
    <location>
        <begin position="1"/>
        <end position="18"/>
    </location>
</feature>
<comment type="similarity">
    <text evidence="13">Belongs to the SAT4 family.</text>
</comment>
<dbReference type="InterPro" id="IPR049326">
    <property type="entry name" value="Rhodopsin_dom_fungi"/>
</dbReference>
<organism evidence="19 20">
    <name type="scientific">Pseudogymnoascus verrucosus</name>
    <dbReference type="NCBI Taxonomy" id="342668"/>
    <lineage>
        <taxon>Eukaryota</taxon>
        <taxon>Fungi</taxon>
        <taxon>Dikarya</taxon>
        <taxon>Ascomycota</taxon>
        <taxon>Pezizomycotina</taxon>
        <taxon>Leotiomycetes</taxon>
        <taxon>Thelebolales</taxon>
        <taxon>Thelebolaceae</taxon>
        <taxon>Pseudogymnoascus</taxon>
    </lineage>
</organism>
<feature type="transmembrane region" description="Helical" evidence="15">
    <location>
        <begin position="135"/>
        <end position="153"/>
    </location>
</feature>
<keyword evidence="7 15" id="KW-0812">Transmembrane</keyword>
<dbReference type="STRING" id="342668.A0A1B8GDY4"/>
<feature type="region of interest" description="Disordered" evidence="14">
    <location>
        <begin position="399"/>
        <end position="428"/>
    </location>
</feature>
<keyword evidence="11" id="KW-1015">Disulfide bond</keyword>
<evidence type="ECO:0000259" key="17">
    <source>
        <dbReference type="Pfam" id="PF05730"/>
    </source>
</evidence>
<reference evidence="20" key="2">
    <citation type="journal article" date="2018" name="Nat. Commun.">
        <title>Extreme sensitivity to ultraviolet light in the fungal pathogen causing white-nose syndrome of bats.</title>
        <authorList>
            <person name="Palmer J.M."/>
            <person name="Drees K.P."/>
            <person name="Foster J.T."/>
            <person name="Lindner D.L."/>
        </authorList>
    </citation>
    <scope>NUCLEOTIDE SEQUENCE [LARGE SCALE GENOMIC DNA]</scope>
    <source>
        <strain evidence="20">UAMH 10579</strain>
    </source>
</reference>
<dbReference type="Pfam" id="PF20684">
    <property type="entry name" value="Fung_rhodopsin"/>
    <property type="match status" value="1"/>
</dbReference>
<reference evidence="19 20" key="1">
    <citation type="submission" date="2016-03" db="EMBL/GenBank/DDBJ databases">
        <title>Comparative genomics of Pseudogymnoascus destructans, the fungus causing white-nose syndrome of bats.</title>
        <authorList>
            <person name="Palmer J.M."/>
            <person name="Drees K.P."/>
            <person name="Foster J.T."/>
            <person name="Lindner D.L."/>
        </authorList>
    </citation>
    <scope>NUCLEOTIDE SEQUENCE [LARGE SCALE GENOMIC DNA]</scope>
    <source>
        <strain evidence="19 20">UAMH 10579</strain>
    </source>
</reference>
<keyword evidence="5" id="KW-0964">Secreted</keyword>
<name>A0A1B8GDY4_9PEZI</name>
<feature type="domain" description="Rhodopsin" evidence="18">
    <location>
        <begin position="119"/>
        <end position="355"/>
    </location>
</feature>
<dbReference type="AlphaFoldDB" id="A0A1B8GDY4"/>
<dbReference type="GO" id="GO:0098552">
    <property type="term" value="C:side of membrane"/>
    <property type="evidence" value="ECO:0007669"/>
    <property type="project" value="UniProtKB-KW"/>
</dbReference>
<feature type="transmembrane region" description="Helical" evidence="15">
    <location>
        <begin position="254"/>
        <end position="276"/>
    </location>
</feature>
<protein>
    <submittedName>
        <fullName evidence="19">Uncharacterized protein</fullName>
    </submittedName>
</protein>
<feature type="domain" description="CFEM" evidence="17">
    <location>
        <begin position="27"/>
        <end position="87"/>
    </location>
</feature>
<keyword evidence="20" id="KW-1185">Reference proteome</keyword>
<sequence length="450" mass="49875">MQLSTILVFVSLLTRVLAQLNLGVIFSELPACSISCSEKLLQMVECHFDDIQSCFCRNTTLRGQLAACIQTSCNRTEQYTAISVSQNLVCKTVPQPSRSAELIRVVTILSAISFPVIILRIYSRFTVAYIWWDDWAIVAAGALMIPMSVIPIYNATRGFGKHVWDVPPENTISLQQLYYTSQILYAVVQGLAKISLLLLLLRIFQGKRFRLFTKIFIALITCHVLAFFMVITLQCIPISAIWDLGVKGKCINPTVVVFAGAGFSIFEDIVIMLLPVRELKGLNLTLKRRLAVIFMFACGSFACVTSMVRLKYIFSYQVQSLDATWGSIDVVIWSILEVYTAVICACLVAIRPLLTKYMPTVFQSTLAKSTYSIFRPCKMNPKPAGAHWSQNPESAIELKTAGSGKAWTEETDGKSGEDSPHENGRGETCTLEAWVTKRVQLGDEAGAAAA</sequence>
<evidence type="ECO:0000256" key="10">
    <source>
        <dbReference type="ARBA" id="ARBA00023136"/>
    </source>
</evidence>
<dbReference type="InterPro" id="IPR008427">
    <property type="entry name" value="Extracellular_membr_CFEM_dom"/>
</dbReference>
<evidence type="ECO:0000256" key="9">
    <source>
        <dbReference type="ARBA" id="ARBA00022989"/>
    </source>
</evidence>
<dbReference type="PANTHER" id="PTHR33048:SF47">
    <property type="entry name" value="INTEGRAL MEMBRANE PROTEIN-RELATED"/>
    <property type="match status" value="1"/>
</dbReference>
<evidence type="ECO:0000256" key="13">
    <source>
        <dbReference type="ARBA" id="ARBA00038359"/>
    </source>
</evidence>
<evidence type="ECO:0000259" key="18">
    <source>
        <dbReference type="Pfam" id="PF20684"/>
    </source>
</evidence>
<dbReference type="RefSeq" id="XP_018127756.2">
    <property type="nucleotide sequence ID" value="XM_018276510.2"/>
</dbReference>
<keyword evidence="6" id="KW-0325">Glycoprotein</keyword>
<comment type="subcellular location">
    <subcellularLocation>
        <location evidence="2">Membrane</location>
        <topology evidence="2">Lipid-anchor</topology>
        <topology evidence="2">GPI-anchor</topology>
    </subcellularLocation>
    <subcellularLocation>
        <location evidence="1">Membrane</location>
        <topology evidence="1">Multi-pass membrane protein</topology>
    </subcellularLocation>
    <subcellularLocation>
        <location evidence="3">Secreted</location>
    </subcellularLocation>
</comment>
<dbReference type="Pfam" id="PF05730">
    <property type="entry name" value="CFEM"/>
    <property type="match status" value="1"/>
</dbReference>
<gene>
    <name evidence="19" type="ORF">VE01_07074</name>
</gene>
<evidence type="ECO:0000256" key="1">
    <source>
        <dbReference type="ARBA" id="ARBA00004141"/>
    </source>
</evidence>
<dbReference type="GO" id="GO:0005576">
    <property type="term" value="C:extracellular region"/>
    <property type="evidence" value="ECO:0007669"/>
    <property type="project" value="UniProtKB-SubCell"/>
</dbReference>
<dbReference type="PANTHER" id="PTHR33048">
    <property type="entry name" value="PTH11-LIKE INTEGRAL MEMBRANE PROTEIN (AFU_ORTHOLOGUE AFUA_5G11245)"/>
    <property type="match status" value="1"/>
</dbReference>
<evidence type="ECO:0000256" key="8">
    <source>
        <dbReference type="ARBA" id="ARBA00022729"/>
    </source>
</evidence>
<keyword evidence="6" id="KW-0336">GPI-anchor</keyword>
<dbReference type="InterPro" id="IPR052337">
    <property type="entry name" value="SAT4-like"/>
</dbReference>
<evidence type="ECO:0000256" key="12">
    <source>
        <dbReference type="ARBA" id="ARBA00023288"/>
    </source>
</evidence>
<dbReference type="GeneID" id="28840460"/>
<dbReference type="Proteomes" id="UP000091956">
    <property type="component" value="Unassembled WGS sequence"/>
</dbReference>
<evidence type="ECO:0000256" key="7">
    <source>
        <dbReference type="ARBA" id="ARBA00022692"/>
    </source>
</evidence>
<feature type="transmembrane region" description="Helical" evidence="15">
    <location>
        <begin position="288"/>
        <end position="310"/>
    </location>
</feature>
<evidence type="ECO:0000256" key="6">
    <source>
        <dbReference type="ARBA" id="ARBA00022622"/>
    </source>
</evidence>
<dbReference type="EMBL" id="KV460247">
    <property type="protein sequence ID" value="OBT94023.2"/>
    <property type="molecule type" value="Genomic_DNA"/>
</dbReference>
<evidence type="ECO:0000313" key="19">
    <source>
        <dbReference type="EMBL" id="OBT94023.2"/>
    </source>
</evidence>
<feature type="transmembrane region" description="Helical" evidence="15">
    <location>
        <begin position="330"/>
        <end position="350"/>
    </location>
</feature>
<evidence type="ECO:0000256" key="4">
    <source>
        <dbReference type="ARBA" id="ARBA00010031"/>
    </source>
</evidence>
<feature type="transmembrane region" description="Helical" evidence="15">
    <location>
        <begin position="102"/>
        <end position="123"/>
    </location>
</feature>
<evidence type="ECO:0000256" key="15">
    <source>
        <dbReference type="SAM" id="Phobius"/>
    </source>
</evidence>
<evidence type="ECO:0000256" key="14">
    <source>
        <dbReference type="SAM" id="MobiDB-lite"/>
    </source>
</evidence>
<evidence type="ECO:0000256" key="16">
    <source>
        <dbReference type="SAM" id="SignalP"/>
    </source>
</evidence>
<keyword evidence="8 16" id="KW-0732">Signal</keyword>
<evidence type="ECO:0000256" key="3">
    <source>
        <dbReference type="ARBA" id="ARBA00004613"/>
    </source>
</evidence>
<evidence type="ECO:0000256" key="5">
    <source>
        <dbReference type="ARBA" id="ARBA00022525"/>
    </source>
</evidence>
<feature type="compositionally biased region" description="Basic and acidic residues" evidence="14">
    <location>
        <begin position="407"/>
        <end position="425"/>
    </location>
</feature>
<evidence type="ECO:0000256" key="2">
    <source>
        <dbReference type="ARBA" id="ARBA00004589"/>
    </source>
</evidence>
<comment type="similarity">
    <text evidence="4">Belongs to the RBT5 family.</text>
</comment>
<evidence type="ECO:0000313" key="20">
    <source>
        <dbReference type="Proteomes" id="UP000091956"/>
    </source>
</evidence>
<feature type="transmembrane region" description="Helical" evidence="15">
    <location>
        <begin position="216"/>
        <end position="242"/>
    </location>
</feature>
<feature type="transmembrane region" description="Helical" evidence="15">
    <location>
        <begin position="183"/>
        <end position="204"/>
    </location>
</feature>
<accession>A0A1B8GDY4</accession>
<proteinExistence type="inferred from homology"/>
<feature type="chain" id="PRO_5015107824" evidence="16">
    <location>
        <begin position="19"/>
        <end position="450"/>
    </location>
</feature>